<dbReference type="Pfam" id="PF23607">
    <property type="entry name" value="WZC_N"/>
    <property type="match status" value="1"/>
</dbReference>
<keyword evidence="7" id="KW-0547">Nucleotide-binding</keyword>
<accession>A0ABY3X8T5</accession>
<keyword evidence="20" id="KW-1185">Reference proteome</keyword>
<evidence type="ECO:0000256" key="4">
    <source>
        <dbReference type="ARBA" id="ARBA00022519"/>
    </source>
</evidence>
<evidence type="ECO:0000256" key="6">
    <source>
        <dbReference type="ARBA" id="ARBA00022692"/>
    </source>
</evidence>
<dbReference type="PANTHER" id="PTHR32309:SF32">
    <property type="entry name" value="TYROSINE-PROTEIN KINASE ETK-RELATED"/>
    <property type="match status" value="1"/>
</dbReference>
<sequence>MSAAPTTPGPYQDRSNDEIDLAALLGTLLDHKWLIVSVTSIGFVLAVAYALIASPVYQANAMVQVESNAPTLPGLTAVTQALTDSAPQAVTEIALLTSRSVVGKAVQDLKLDVQIEPVRFVLIGELMARRYQPTRPGDVASPWLGLNSYGWGGESLHVAQLTVTDELVAKPLTLVVGEAGSYRLYDEDDTQLLSGKVGETATGGGVSLQVKDMAANPGMRFEITQLSRLAIITALQNNLIATEKAKDSGILQLSYQLGDPDLAAQTLDAITRQYTKQNVERNSAEAANSLKFVNGQLPKTRRDLEKAEQALAKYQEQAHTVDITLDAQSLLDQVVALDTSISQLKMQQAEVSRRFTPQHPAYKALMSQLGELESRKQQINDRISVLPQTQQELLGLTREVQVSTLTYTNLLNQAQQLDIARAGTVGNARVVDKSVVDISQPVKPKRLLIVMIGTFVAGFLAVAWVFLRQMLSRGVEDVKEIEQLGLPIYASIPMSDFQRDHHKLGRKLQSNGTRLDKPHLLALDAPNDLAIEAMRSLRTALHFARMEANNNILMVCGASPGAGKTFVSTNLAAVIAQGGQRVLLIDGDLRRSTLHKVLGQDPHDGLSDLLIGRIDVKTATRTTAIPGLDFIPRGEAPPNPSELLMRPNLGVLLKMASQQYDLVIIDTPPILAVTDAAIIGRHAATSIMVVRFGLNPPKELSMAIQRFEQNGIDLKGAVFNAVERRHDTNYAYGYEYRATPEK</sequence>
<evidence type="ECO:0000259" key="17">
    <source>
        <dbReference type="Pfam" id="PF13614"/>
    </source>
</evidence>
<reference evidence="19 20" key="1">
    <citation type="submission" date="2022-03" db="EMBL/GenBank/DDBJ databases">
        <title>Complete genome sequence of Lysobacter capsici VKM B-2533 and Lysobacter gummosus 10.1.1, promising sources of lytic agents.</title>
        <authorList>
            <person name="Tarlachkov S.V."/>
            <person name="Kudryakova I.V."/>
            <person name="Afoshin A.S."/>
            <person name="Leontyevskaya E.A."/>
            <person name="Leontyevskaya N.V."/>
        </authorList>
    </citation>
    <scope>NUCLEOTIDE SEQUENCE [LARGE SCALE GENOMIC DNA]</scope>
    <source>
        <strain evidence="19 20">10.1.1</strain>
    </source>
</reference>
<dbReference type="GO" id="GO:0004715">
    <property type="term" value="F:non-membrane spanning protein tyrosine kinase activity"/>
    <property type="evidence" value="ECO:0007669"/>
    <property type="project" value="UniProtKB-EC"/>
</dbReference>
<evidence type="ECO:0000313" key="20">
    <source>
        <dbReference type="Proteomes" id="UP000829194"/>
    </source>
</evidence>
<keyword evidence="4" id="KW-0997">Cell inner membrane</keyword>
<keyword evidence="11 15" id="KW-0472">Membrane</keyword>
<evidence type="ECO:0000256" key="9">
    <source>
        <dbReference type="ARBA" id="ARBA00022840"/>
    </source>
</evidence>
<feature type="transmembrane region" description="Helical" evidence="15">
    <location>
        <begin position="447"/>
        <end position="467"/>
    </location>
</feature>
<protein>
    <submittedName>
        <fullName evidence="19">Polysaccharide biosynthesis tyrosine autokinase</fullName>
        <ecNumber evidence="19">2.7.10.2</ecNumber>
    </submittedName>
</protein>
<dbReference type="InterPro" id="IPR005702">
    <property type="entry name" value="Wzc-like_C"/>
</dbReference>
<dbReference type="SUPFAM" id="SSF52540">
    <property type="entry name" value="P-loop containing nucleoside triphosphate hydrolases"/>
    <property type="match status" value="1"/>
</dbReference>
<keyword evidence="12" id="KW-0829">Tyrosine-protein kinase</keyword>
<dbReference type="Pfam" id="PF02706">
    <property type="entry name" value="Wzz"/>
    <property type="match status" value="1"/>
</dbReference>
<dbReference type="Pfam" id="PF13614">
    <property type="entry name" value="AAA_31"/>
    <property type="match status" value="1"/>
</dbReference>
<feature type="domain" description="Polysaccharide chain length determinant N-terminal" evidence="16">
    <location>
        <begin position="17"/>
        <end position="109"/>
    </location>
</feature>
<evidence type="ECO:0000256" key="1">
    <source>
        <dbReference type="ARBA" id="ARBA00004429"/>
    </source>
</evidence>
<evidence type="ECO:0000256" key="7">
    <source>
        <dbReference type="ARBA" id="ARBA00022741"/>
    </source>
</evidence>
<dbReference type="InterPro" id="IPR027417">
    <property type="entry name" value="P-loop_NTPase"/>
</dbReference>
<proteinExistence type="inferred from homology"/>
<feature type="coiled-coil region" evidence="14">
    <location>
        <begin position="297"/>
        <end position="324"/>
    </location>
</feature>
<evidence type="ECO:0000256" key="10">
    <source>
        <dbReference type="ARBA" id="ARBA00022989"/>
    </source>
</evidence>
<feature type="domain" description="AAA" evidence="17">
    <location>
        <begin position="560"/>
        <end position="677"/>
    </location>
</feature>
<organism evidence="19 20">
    <name type="scientific">Lysobacter gummosus</name>
    <dbReference type="NCBI Taxonomy" id="262324"/>
    <lineage>
        <taxon>Bacteria</taxon>
        <taxon>Pseudomonadati</taxon>
        <taxon>Pseudomonadota</taxon>
        <taxon>Gammaproteobacteria</taxon>
        <taxon>Lysobacterales</taxon>
        <taxon>Lysobacteraceae</taxon>
        <taxon>Lysobacter</taxon>
    </lineage>
</organism>
<evidence type="ECO:0000259" key="18">
    <source>
        <dbReference type="Pfam" id="PF13807"/>
    </source>
</evidence>
<evidence type="ECO:0000256" key="14">
    <source>
        <dbReference type="SAM" id="Coils"/>
    </source>
</evidence>
<evidence type="ECO:0000256" key="5">
    <source>
        <dbReference type="ARBA" id="ARBA00022679"/>
    </source>
</evidence>
<evidence type="ECO:0000256" key="12">
    <source>
        <dbReference type="ARBA" id="ARBA00023137"/>
    </source>
</evidence>
<evidence type="ECO:0000256" key="15">
    <source>
        <dbReference type="SAM" id="Phobius"/>
    </source>
</evidence>
<dbReference type="InterPro" id="IPR025669">
    <property type="entry name" value="AAA_dom"/>
</dbReference>
<name>A0ABY3X8T5_9GAMM</name>
<dbReference type="InterPro" id="IPR032807">
    <property type="entry name" value="GNVR"/>
</dbReference>
<dbReference type="EC" id="2.7.10.2" evidence="19"/>
<keyword evidence="14" id="KW-0175">Coiled coil</keyword>
<comment type="similarity">
    <text evidence="2">Belongs to the etk/wzc family.</text>
</comment>
<dbReference type="InterPro" id="IPR003856">
    <property type="entry name" value="LPS_length_determ_N"/>
</dbReference>
<dbReference type="InterPro" id="IPR050445">
    <property type="entry name" value="Bact_polysacc_biosynth/exp"/>
</dbReference>
<evidence type="ECO:0000256" key="2">
    <source>
        <dbReference type="ARBA" id="ARBA00008883"/>
    </source>
</evidence>
<dbReference type="Proteomes" id="UP000829194">
    <property type="component" value="Chromosome"/>
</dbReference>
<dbReference type="EMBL" id="CP093547">
    <property type="protein sequence ID" value="UNP29009.1"/>
    <property type="molecule type" value="Genomic_DNA"/>
</dbReference>
<comment type="subcellular location">
    <subcellularLocation>
        <location evidence="1">Cell inner membrane</location>
        <topology evidence="1">Multi-pass membrane protein</topology>
    </subcellularLocation>
</comment>
<keyword evidence="10 15" id="KW-1133">Transmembrane helix</keyword>
<feature type="domain" description="Tyrosine-protein kinase G-rich" evidence="18">
    <location>
        <begin position="388"/>
        <end position="470"/>
    </location>
</feature>
<keyword evidence="3" id="KW-1003">Cell membrane</keyword>
<dbReference type="PANTHER" id="PTHR32309">
    <property type="entry name" value="TYROSINE-PROTEIN KINASE"/>
    <property type="match status" value="1"/>
</dbReference>
<evidence type="ECO:0000256" key="11">
    <source>
        <dbReference type="ARBA" id="ARBA00023136"/>
    </source>
</evidence>
<gene>
    <name evidence="19" type="ORF">MOV92_21465</name>
</gene>
<dbReference type="Gene3D" id="3.40.50.300">
    <property type="entry name" value="P-loop containing nucleotide triphosphate hydrolases"/>
    <property type="match status" value="1"/>
</dbReference>
<dbReference type="RefSeq" id="WP_057944529.1">
    <property type="nucleotide sequence ID" value="NZ_CP011131.1"/>
</dbReference>
<evidence type="ECO:0000256" key="8">
    <source>
        <dbReference type="ARBA" id="ARBA00022777"/>
    </source>
</evidence>
<evidence type="ECO:0000256" key="13">
    <source>
        <dbReference type="ARBA" id="ARBA00053015"/>
    </source>
</evidence>
<keyword evidence="9" id="KW-0067">ATP-binding</keyword>
<evidence type="ECO:0000256" key="3">
    <source>
        <dbReference type="ARBA" id="ARBA00022475"/>
    </source>
</evidence>
<keyword evidence="5 19" id="KW-0808">Transferase</keyword>
<evidence type="ECO:0000259" key="16">
    <source>
        <dbReference type="Pfam" id="PF02706"/>
    </source>
</evidence>
<dbReference type="CDD" id="cd05387">
    <property type="entry name" value="BY-kinase"/>
    <property type="match status" value="1"/>
</dbReference>
<dbReference type="NCBIfam" id="TIGR01007">
    <property type="entry name" value="eps_fam"/>
    <property type="match status" value="1"/>
</dbReference>
<dbReference type="Pfam" id="PF13807">
    <property type="entry name" value="GNVR"/>
    <property type="match status" value="1"/>
</dbReference>
<feature type="transmembrane region" description="Helical" evidence="15">
    <location>
        <begin position="33"/>
        <end position="52"/>
    </location>
</feature>
<keyword evidence="6 15" id="KW-0812">Transmembrane</keyword>
<evidence type="ECO:0000313" key="19">
    <source>
        <dbReference type="EMBL" id="UNP29009.1"/>
    </source>
</evidence>
<comment type="catalytic activity">
    <reaction evidence="13">
        <text>L-tyrosyl-[protein] + ATP = O-phospho-L-tyrosyl-[protein] + ADP + H(+)</text>
        <dbReference type="Rhea" id="RHEA:10596"/>
        <dbReference type="Rhea" id="RHEA-COMP:10136"/>
        <dbReference type="Rhea" id="RHEA-COMP:20101"/>
        <dbReference type="ChEBI" id="CHEBI:15378"/>
        <dbReference type="ChEBI" id="CHEBI:30616"/>
        <dbReference type="ChEBI" id="CHEBI:46858"/>
        <dbReference type="ChEBI" id="CHEBI:61978"/>
        <dbReference type="ChEBI" id="CHEBI:456216"/>
    </reaction>
</comment>
<keyword evidence="8" id="KW-0418">Kinase</keyword>